<dbReference type="Proteomes" id="UP001139505">
    <property type="component" value="Unassembled WGS sequence"/>
</dbReference>
<dbReference type="Pfam" id="PF00903">
    <property type="entry name" value="Glyoxalase"/>
    <property type="match status" value="1"/>
</dbReference>
<comment type="caution">
    <text evidence="3">The sequence shown here is derived from an EMBL/GenBank/DDBJ whole genome shotgun (WGS) entry which is preliminary data.</text>
</comment>
<dbReference type="EMBL" id="BFCH01000002">
    <property type="protein sequence ID" value="GBG36183.1"/>
    <property type="molecule type" value="Genomic_DNA"/>
</dbReference>
<name>A0AA37PQG6_9MYCO</name>
<dbReference type="InterPro" id="IPR029068">
    <property type="entry name" value="Glyas_Bleomycin-R_OHBP_Dase"/>
</dbReference>
<reference evidence="2" key="1">
    <citation type="journal article" date="2018" name="Genome Announc.">
        <title>Draft Genome Sequence of Mycobacterium montefiorense Isolated from Japanese Black Salamander (Hynobius nigrescens).</title>
        <authorList>
            <person name="Fukano H."/>
            <person name="Yoshida M."/>
            <person name="Shimizu A."/>
            <person name="Iwao H."/>
            <person name="Katayama Y."/>
            <person name="Omatsu T."/>
            <person name="Mizutani T."/>
            <person name="Kurata O."/>
            <person name="Wada S."/>
            <person name="Hoshino Y."/>
        </authorList>
    </citation>
    <scope>NUCLEOTIDE SEQUENCE</scope>
    <source>
        <strain evidence="2">BS</strain>
    </source>
</reference>
<accession>A0AA37PQG6</accession>
<organism evidence="3 5">
    <name type="scientific">Mycobacterium montefiorense</name>
    <dbReference type="NCBI Taxonomy" id="154654"/>
    <lineage>
        <taxon>Bacteria</taxon>
        <taxon>Bacillati</taxon>
        <taxon>Actinomycetota</taxon>
        <taxon>Actinomycetes</taxon>
        <taxon>Mycobacteriales</taxon>
        <taxon>Mycobacteriaceae</taxon>
        <taxon>Mycobacterium</taxon>
        <taxon>Mycobacterium simiae complex</taxon>
    </lineage>
</organism>
<reference evidence="3" key="3">
    <citation type="journal article" date="2022" name="Microbiol. Resour. Announc.">
        <title>Draft Genome Sequences of Eight Mycobacterium montefiorense Strains Isolated from Salamanders in Captivity.</title>
        <authorList>
            <person name="Komine T."/>
            <person name="Ihara H."/>
            <person name="Fukano H."/>
            <person name="Hoshino Y."/>
            <person name="Kurata O."/>
            <person name="Wada S."/>
        </authorList>
    </citation>
    <scope>NUCLEOTIDE SEQUENCE</scope>
    <source>
        <strain evidence="3">NJB18185</strain>
    </source>
</reference>
<dbReference type="PROSITE" id="PS51819">
    <property type="entry name" value="VOC"/>
    <property type="match status" value="1"/>
</dbReference>
<evidence type="ECO:0000313" key="2">
    <source>
        <dbReference type="EMBL" id="GBG36183.1"/>
    </source>
</evidence>
<feature type="domain" description="VOC" evidence="1">
    <location>
        <begin position="13"/>
        <end position="151"/>
    </location>
</feature>
<dbReference type="InterPro" id="IPR004360">
    <property type="entry name" value="Glyas_Fos-R_dOase_dom"/>
</dbReference>
<dbReference type="Proteomes" id="UP000245060">
    <property type="component" value="Unassembled WGS sequence"/>
</dbReference>
<dbReference type="InterPro" id="IPR037523">
    <property type="entry name" value="VOC_core"/>
</dbReference>
<evidence type="ECO:0000313" key="5">
    <source>
        <dbReference type="Proteomes" id="UP001139505"/>
    </source>
</evidence>
<reference evidence="3" key="4">
    <citation type="submission" date="2022-04" db="EMBL/GenBank/DDBJ databases">
        <authorList>
            <person name="Komine T."/>
            <person name="Fukano H."/>
            <person name="Wada S."/>
        </authorList>
    </citation>
    <scope>NUCLEOTIDE SEQUENCE</scope>
    <source>
        <strain evidence="3">NJB18185</strain>
    </source>
</reference>
<dbReference type="AlphaFoldDB" id="A0AA37PQG6"/>
<evidence type="ECO:0000313" key="4">
    <source>
        <dbReference type="Proteomes" id="UP000245060"/>
    </source>
</evidence>
<dbReference type="SUPFAM" id="SSF54593">
    <property type="entry name" value="Glyoxalase/Bleomycin resistance protein/Dihydroxybiphenyl dioxygenase"/>
    <property type="match status" value="1"/>
</dbReference>
<gene>
    <name evidence="2" type="ORF">MmonteBS_05550</name>
    <name evidence="3" type="ORF">NJB18185_42790</name>
</gene>
<dbReference type="RefSeq" id="WP_133250968.1">
    <property type="nucleotide sequence ID" value="NZ_BFCH01000002.1"/>
</dbReference>
<evidence type="ECO:0000259" key="1">
    <source>
        <dbReference type="PROSITE" id="PS51819"/>
    </source>
</evidence>
<protein>
    <recommendedName>
        <fullName evidence="1">VOC domain-containing protein</fullName>
    </recommendedName>
</protein>
<proteinExistence type="predicted"/>
<dbReference type="Gene3D" id="3.10.180.10">
    <property type="entry name" value="2,3-Dihydroxybiphenyl 1,2-Dioxygenase, domain 1"/>
    <property type="match status" value="1"/>
</dbReference>
<evidence type="ECO:0000313" key="3">
    <source>
        <dbReference type="EMBL" id="GKU74508.1"/>
    </source>
</evidence>
<reference evidence="4" key="2">
    <citation type="submission" date="2018-04" db="EMBL/GenBank/DDBJ databases">
        <title>Draft genome sequence of Mycobacterium montefiorense isolated from Japanese black salamander.</title>
        <authorList>
            <person name="Fukano H."/>
            <person name="Yoshida M."/>
            <person name="Shimizu A."/>
            <person name="Iwao H."/>
            <person name="Kurata O."/>
            <person name="Katayama Y."/>
            <person name="Omatsu T."/>
            <person name="Mizutani T."/>
            <person name="Wada S."/>
            <person name="Hoshino Y."/>
        </authorList>
    </citation>
    <scope>NUCLEOTIDE SEQUENCE [LARGE SCALE GENOMIC DNA]</scope>
    <source>
        <strain evidence="4">BS</strain>
    </source>
</reference>
<sequence length="160" mass="17304">MSGTDPARVPIRGWLHIEVVHPDPDAAAKFLCDKLGGEIVERELSATVRALAVGVGCVHVRVTGVVFQLVRPIEGLEPWYSVLKQQGPCVHNVTFNVDGLEDARQVLEAAGAVKVAEMDMPLGGLSETEVNRVYVMDARQQAGIRIEMADVPRWVGGQAP</sequence>
<dbReference type="EMBL" id="BQYH01000046">
    <property type="protein sequence ID" value="GKU74508.1"/>
    <property type="molecule type" value="Genomic_DNA"/>
</dbReference>
<keyword evidence="4" id="KW-1185">Reference proteome</keyword>